<dbReference type="AlphaFoldDB" id="A0A1M7RVX3"/>
<dbReference type="EMBL" id="FRDJ01000001">
    <property type="protein sequence ID" value="SHN50449.1"/>
    <property type="molecule type" value="Genomic_DNA"/>
</dbReference>
<dbReference type="Proteomes" id="UP000184207">
    <property type="component" value="Unassembled WGS sequence"/>
</dbReference>
<dbReference type="STRING" id="1121883.SAMN02745226_00244"/>
<organism evidence="1 2">
    <name type="scientific">Fervidobacterium gondwanense DSM 13020</name>
    <dbReference type="NCBI Taxonomy" id="1121883"/>
    <lineage>
        <taxon>Bacteria</taxon>
        <taxon>Thermotogati</taxon>
        <taxon>Thermotogota</taxon>
        <taxon>Thermotogae</taxon>
        <taxon>Thermotogales</taxon>
        <taxon>Fervidobacteriaceae</taxon>
        <taxon>Fervidobacterium</taxon>
    </lineage>
</organism>
<dbReference type="RefSeq" id="WP_072757457.1">
    <property type="nucleotide sequence ID" value="NZ_FRDJ01000001.1"/>
</dbReference>
<sequence length="169" mass="18940">MKAVRNFKIISLLIAILLSSLSFGYFNFGAGFVYGTANSWTLRIGIEDETFSLNADYLINNSWNIIGGVYFSTEVGFKVGPFIFGTYNISANDFSVIYGPVIGFTTKQIFAQIGYLTDFTQFQDISKGIFAVLRFYVPDPPGMKMRDKLYLEGQYYGGNFKIIVGLLEP</sequence>
<dbReference type="OrthoDB" id="44966at2"/>
<evidence type="ECO:0000313" key="2">
    <source>
        <dbReference type="Proteomes" id="UP000184207"/>
    </source>
</evidence>
<evidence type="ECO:0008006" key="3">
    <source>
        <dbReference type="Google" id="ProtNLM"/>
    </source>
</evidence>
<keyword evidence="2" id="KW-1185">Reference proteome</keyword>
<protein>
    <recommendedName>
        <fullName evidence="3">Outer membrane protein beta-barrel domain-containing protein</fullName>
    </recommendedName>
</protein>
<name>A0A1M7RVX3_FERGO</name>
<accession>A0A1M7RVX3</accession>
<proteinExistence type="predicted"/>
<reference evidence="2" key="1">
    <citation type="submission" date="2016-12" db="EMBL/GenBank/DDBJ databases">
        <authorList>
            <person name="Varghese N."/>
            <person name="Submissions S."/>
        </authorList>
    </citation>
    <scope>NUCLEOTIDE SEQUENCE [LARGE SCALE GENOMIC DNA]</scope>
    <source>
        <strain evidence="2">DSM 13020</strain>
    </source>
</reference>
<gene>
    <name evidence="1" type="ORF">SAMN02745226_00244</name>
</gene>
<evidence type="ECO:0000313" key="1">
    <source>
        <dbReference type="EMBL" id="SHN50449.1"/>
    </source>
</evidence>